<evidence type="ECO:0000313" key="1">
    <source>
        <dbReference type="EMBL" id="KAJ9582201.1"/>
    </source>
</evidence>
<feature type="non-terminal residue" evidence="1">
    <location>
        <position position="1"/>
    </location>
</feature>
<protein>
    <submittedName>
        <fullName evidence="1">Uncharacterized protein</fullName>
    </submittedName>
</protein>
<comment type="caution">
    <text evidence="1">The sequence shown here is derived from an EMBL/GenBank/DDBJ whole genome shotgun (WGS) entry which is preliminary data.</text>
</comment>
<keyword evidence="2" id="KW-1185">Reference proteome</keyword>
<feature type="non-terminal residue" evidence="1">
    <location>
        <position position="95"/>
    </location>
</feature>
<organism evidence="1 2">
    <name type="scientific">Diploptera punctata</name>
    <name type="common">Pacific beetle cockroach</name>
    <dbReference type="NCBI Taxonomy" id="6984"/>
    <lineage>
        <taxon>Eukaryota</taxon>
        <taxon>Metazoa</taxon>
        <taxon>Ecdysozoa</taxon>
        <taxon>Arthropoda</taxon>
        <taxon>Hexapoda</taxon>
        <taxon>Insecta</taxon>
        <taxon>Pterygota</taxon>
        <taxon>Neoptera</taxon>
        <taxon>Polyneoptera</taxon>
        <taxon>Dictyoptera</taxon>
        <taxon>Blattodea</taxon>
        <taxon>Blaberoidea</taxon>
        <taxon>Blaberidae</taxon>
        <taxon>Diplopterinae</taxon>
        <taxon>Diploptera</taxon>
    </lineage>
</organism>
<gene>
    <name evidence="1" type="ORF">L9F63_003467</name>
</gene>
<evidence type="ECO:0000313" key="2">
    <source>
        <dbReference type="Proteomes" id="UP001233999"/>
    </source>
</evidence>
<reference evidence="1" key="1">
    <citation type="journal article" date="2023" name="IScience">
        <title>Live-bearing cockroach genome reveals convergent evolutionary mechanisms linked to viviparity in insects and beyond.</title>
        <authorList>
            <person name="Fouks B."/>
            <person name="Harrison M.C."/>
            <person name="Mikhailova A.A."/>
            <person name="Marchal E."/>
            <person name="English S."/>
            <person name="Carruthers M."/>
            <person name="Jennings E.C."/>
            <person name="Chiamaka E.L."/>
            <person name="Frigard R.A."/>
            <person name="Pippel M."/>
            <person name="Attardo G.M."/>
            <person name="Benoit J.B."/>
            <person name="Bornberg-Bauer E."/>
            <person name="Tobe S.S."/>
        </authorList>
    </citation>
    <scope>NUCLEOTIDE SEQUENCE</scope>
    <source>
        <strain evidence="1">Stay&amp;Tobe</strain>
    </source>
</reference>
<dbReference type="AlphaFoldDB" id="A0AAD7ZKQ9"/>
<accession>A0AAD7ZKQ9</accession>
<dbReference type="EMBL" id="JASPKZ010007818">
    <property type="protein sequence ID" value="KAJ9582201.1"/>
    <property type="molecule type" value="Genomic_DNA"/>
</dbReference>
<name>A0AAD7ZKQ9_DIPPU</name>
<reference evidence="1" key="2">
    <citation type="submission" date="2023-05" db="EMBL/GenBank/DDBJ databases">
        <authorList>
            <person name="Fouks B."/>
        </authorList>
    </citation>
    <scope>NUCLEOTIDE SEQUENCE</scope>
    <source>
        <strain evidence="1">Stay&amp;Tobe</strain>
        <tissue evidence="1">Testes</tissue>
    </source>
</reference>
<dbReference type="Proteomes" id="UP001233999">
    <property type="component" value="Unassembled WGS sequence"/>
</dbReference>
<sequence length="95" mass="10881">CMKKPKRCGTSNAFVVQCTTELSQARSDEINFRRLSQYSLWSSLNKRGTPRALTFRLFLFKKEFNDSALSKRNIDVCHFGNTACGHMIEAMTPQN</sequence>
<proteinExistence type="predicted"/>